<evidence type="ECO:0008006" key="5">
    <source>
        <dbReference type="Google" id="ProtNLM"/>
    </source>
</evidence>
<dbReference type="InterPro" id="IPR019734">
    <property type="entry name" value="TPR_rpt"/>
</dbReference>
<dbReference type="SUPFAM" id="SSF48452">
    <property type="entry name" value="TPR-like"/>
    <property type="match status" value="1"/>
</dbReference>
<dbReference type="Gene3D" id="1.25.40.10">
    <property type="entry name" value="Tetratricopeptide repeat domain"/>
    <property type="match status" value="1"/>
</dbReference>
<proteinExistence type="predicted"/>
<keyword evidence="1" id="KW-0802">TPR repeat</keyword>
<dbReference type="PROSITE" id="PS50005">
    <property type="entry name" value="TPR"/>
    <property type="match status" value="2"/>
</dbReference>
<dbReference type="Pfam" id="PF13432">
    <property type="entry name" value="TPR_16"/>
    <property type="match status" value="1"/>
</dbReference>
<feature type="repeat" description="TPR" evidence="1">
    <location>
        <begin position="122"/>
        <end position="155"/>
    </location>
</feature>
<reference evidence="4" key="1">
    <citation type="submission" date="2012-06" db="EMBL/GenBank/DDBJ databases">
        <title>A novel metagenomic alpha-L-rhamnosidase with high activity on rutin.</title>
        <authorList>
            <person name="Rabausch U."/>
            <person name="Streit W.R."/>
        </authorList>
    </citation>
    <scope>NUCLEOTIDE SEQUENCE</scope>
</reference>
<keyword evidence="2" id="KW-0175">Coiled coil</keyword>
<organism evidence="4">
    <name type="scientific">uncultured bacterium pUR16A2</name>
    <dbReference type="NCBI Taxonomy" id="1204710"/>
    <lineage>
        <taxon>Bacteria</taxon>
        <taxon>environmental samples</taxon>
    </lineage>
</organism>
<evidence type="ECO:0000256" key="2">
    <source>
        <dbReference type="SAM" id="Coils"/>
    </source>
</evidence>
<feature type="repeat" description="TPR" evidence="1">
    <location>
        <begin position="229"/>
        <end position="262"/>
    </location>
</feature>
<keyword evidence="3" id="KW-0732">Signal</keyword>
<evidence type="ECO:0000256" key="3">
    <source>
        <dbReference type="SAM" id="SignalP"/>
    </source>
</evidence>
<protein>
    <recommendedName>
        <fullName evidence="5">Tetratricopeptide repeat protein</fullName>
    </recommendedName>
</protein>
<accession>R9QZG6</accession>
<evidence type="ECO:0000256" key="1">
    <source>
        <dbReference type="PROSITE-ProRule" id="PRU00339"/>
    </source>
</evidence>
<name>R9QZG6_9BACT</name>
<feature type="signal peptide" evidence="3">
    <location>
        <begin position="1"/>
        <end position="20"/>
    </location>
</feature>
<dbReference type="SMART" id="SM00028">
    <property type="entry name" value="TPR"/>
    <property type="match status" value="5"/>
</dbReference>
<feature type="coiled-coil region" evidence="2">
    <location>
        <begin position="91"/>
        <end position="118"/>
    </location>
</feature>
<dbReference type="EMBL" id="JX188020">
    <property type="protein sequence ID" value="AGH13524.1"/>
    <property type="molecule type" value="Genomic_DNA"/>
</dbReference>
<evidence type="ECO:0000313" key="4">
    <source>
        <dbReference type="EMBL" id="AGH13524.1"/>
    </source>
</evidence>
<feature type="chain" id="PRO_5004479246" description="Tetratricopeptide repeat protein" evidence="3">
    <location>
        <begin position="21"/>
        <end position="277"/>
    </location>
</feature>
<sequence>MKKIILTLLTVALTFGLAAAQDIATITETYNNGANALSAGNKADALNYFQTALKQATALGEDGAEIANNCKTAIPNIALSIAKDLVKAADYDAAVAKLNDALAIAKELNAEAAVAEATKLIPQVLTQKGNALLKEKNFEGAAEAFKSILASDPANGVAAFRLGQALSSLGKNDDAVAAFLQAAENGQKDNAYKQLSTVFLKDASAALKDKDFAGAVAKAIESTKYAESANAYKIAGTAATSLGDKAKAVEYLSKYLELSPSAADAAQIKTAIEALKK</sequence>
<dbReference type="AlphaFoldDB" id="R9QZG6"/>
<dbReference type="InterPro" id="IPR011990">
    <property type="entry name" value="TPR-like_helical_dom_sf"/>
</dbReference>
<dbReference type="Pfam" id="PF14559">
    <property type="entry name" value="TPR_19"/>
    <property type="match status" value="1"/>
</dbReference>